<dbReference type="AlphaFoldDB" id="A0A368JH25"/>
<dbReference type="InterPro" id="IPR029063">
    <property type="entry name" value="SAM-dependent_MTases_sf"/>
</dbReference>
<dbReference type="SUPFAM" id="SSF53335">
    <property type="entry name" value="S-adenosyl-L-methionine-dependent methyltransferases"/>
    <property type="match status" value="1"/>
</dbReference>
<dbReference type="NCBIfam" id="NF033855">
    <property type="entry name" value="tRNA_MNMC2"/>
    <property type="match status" value="1"/>
</dbReference>
<dbReference type="Gene3D" id="3.40.50.150">
    <property type="entry name" value="Vaccinia Virus protein VP39"/>
    <property type="match status" value="1"/>
</dbReference>
<evidence type="ECO:0000313" key="2">
    <source>
        <dbReference type="EMBL" id="RCR66970.1"/>
    </source>
</evidence>
<dbReference type="PANTHER" id="PTHR39963:SF1">
    <property type="entry name" value="MNMC-LIKE METHYLTRANSFERASE DOMAIN-CONTAINING PROTEIN"/>
    <property type="match status" value="1"/>
</dbReference>
<protein>
    <recommendedName>
        <fullName evidence="1">MnmC-like methyltransferase domain-containing protein</fullName>
    </recommendedName>
</protein>
<dbReference type="Proteomes" id="UP000253383">
    <property type="component" value="Unassembled WGS sequence"/>
</dbReference>
<dbReference type="GO" id="GO:0016645">
    <property type="term" value="F:oxidoreductase activity, acting on the CH-NH group of donors"/>
    <property type="evidence" value="ECO:0007669"/>
    <property type="project" value="InterPro"/>
</dbReference>
<dbReference type="InterPro" id="IPR047785">
    <property type="entry name" value="tRNA_MNMC2"/>
</dbReference>
<dbReference type="EMBL" id="QOWE01000023">
    <property type="protein sequence ID" value="RCR66970.1"/>
    <property type="molecule type" value="Genomic_DNA"/>
</dbReference>
<name>A0A368JH25_9BACT</name>
<comment type="caution">
    <text evidence="2">The sequence shown here is derived from an EMBL/GenBank/DDBJ whole genome shotgun (WGS) entry which is preliminary data.</text>
</comment>
<reference evidence="2 3" key="1">
    <citation type="submission" date="2018-07" db="EMBL/GenBank/DDBJ databases">
        <title>Genome analysis of Larkinella rosea.</title>
        <authorList>
            <person name="Zhou Z."/>
            <person name="Wang G."/>
        </authorList>
    </citation>
    <scope>NUCLEOTIDE SEQUENCE [LARGE SCALE GENOMIC DNA]</scope>
    <source>
        <strain evidence="3">zzj9</strain>
    </source>
</reference>
<dbReference type="InterPro" id="IPR008471">
    <property type="entry name" value="MnmC-like_methylTransf"/>
</dbReference>
<feature type="domain" description="MnmC-like methyltransferase" evidence="1">
    <location>
        <begin position="149"/>
        <end position="224"/>
    </location>
</feature>
<evidence type="ECO:0000313" key="3">
    <source>
        <dbReference type="Proteomes" id="UP000253383"/>
    </source>
</evidence>
<keyword evidence="3" id="KW-1185">Reference proteome</keyword>
<dbReference type="OrthoDB" id="9786494at2"/>
<dbReference type="GO" id="GO:0004808">
    <property type="term" value="F:tRNA (5-methylaminomethyl-2-thiouridylate)(34)-methyltransferase activity"/>
    <property type="evidence" value="ECO:0007669"/>
    <property type="project" value="InterPro"/>
</dbReference>
<dbReference type="RefSeq" id="WP_114408717.1">
    <property type="nucleotide sequence ID" value="NZ_QOWE01000023.1"/>
</dbReference>
<proteinExistence type="predicted"/>
<gene>
    <name evidence="2" type="ORF">DUE52_24545</name>
</gene>
<organism evidence="2 3">
    <name type="scientific">Larkinella punicea</name>
    <dbReference type="NCBI Taxonomy" id="2315727"/>
    <lineage>
        <taxon>Bacteria</taxon>
        <taxon>Pseudomonadati</taxon>
        <taxon>Bacteroidota</taxon>
        <taxon>Cytophagia</taxon>
        <taxon>Cytophagales</taxon>
        <taxon>Spirosomataceae</taxon>
        <taxon>Larkinella</taxon>
    </lineage>
</organism>
<accession>A0A368JH25</accession>
<evidence type="ECO:0000259" key="1">
    <source>
        <dbReference type="Pfam" id="PF05430"/>
    </source>
</evidence>
<dbReference type="PANTHER" id="PTHR39963">
    <property type="entry name" value="SLL0983 PROTEIN"/>
    <property type="match status" value="1"/>
</dbReference>
<sequence length="226" mass="25701">MRNPEKKTETRIVLTHDGSSSAYNSEFNQHYHSVFGALQESQRVYIELGLYEAFKRFEHISVFEMGFGTGLNALLTLLEAEKSQRAVTYTAVETQPLSLEEASQLNFDALLGSHHLNLVHEAPWNRPVAITPFFQVLKHEGRLEDFRTENRFNLIYFDAFAPEAQPELWTQAVFEQLAAMLHPGGLLTTYCSKSSVKRNLRAAGFLVEKHRGPAHKRDVLRAVKLA</sequence>
<dbReference type="Pfam" id="PF05430">
    <property type="entry name" value="Methyltransf_30"/>
    <property type="match status" value="1"/>
</dbReference>